<dbReference type="PROSITE" id="PS50097">
    <property type="entry name" value="BTB"/>
    <property type="match status" value="1"/>
</dbReference>
<protein>
    <recommendedName>
        <fullName evidence="4">BTB domain-containing protein</fullName>
    </recommendedName>
</protein>
<feature type="compositionally biased region" description="Polar residues" evidence="3">
    <location>
        <begin position="19"/>
        <end position="30"/>
    </location>
</feature>
<dbReference type="SMART" id="SM00875">
    <property type="entry name" value="BACK"/>
    <property type="match status" value="1"/>
</dbReference>
<evidence type="ECO:0000256" key="1">
    <source>
        <dbReference type="ARBA" id="ARBA00022441"/>
    </source>
</evidence>
<proteinExistence type="predicted"/>
<dbReference type="Pfam" id="PF00651">
    <property type="entry name" value="BTB"/>
    <property type="match status" value="1"/>
</dbReference>
<evidence type="ECO:0000259" key="4">
    <source>
        <dbReference type="PROSITE" id="PS50097"/>
    </source>
</evidence>
<name>A0A7S0E071_9EUKA</name>
<evidence type="ECO:0000313" key="5">
    <source>
        <dbReference type="EMBL" id="CAD8469546.1"/>
    </source>
</evidence>
<sequence length="383" mass="41976">MAPKKRQRASPAASASAGTPETLTLKATSTSTDSLRESLTEMWRSEILCDVEITINGRSFRAHRVILAAESPYLNALVTNTTMKERSGPIELKEIAANTFASALEFMYAHETTLASQDELQPLLHAASLLRVPSLEAAVEAAIAQRLDPSSALHAFGLAEHLSLPVLAAAAKEIVLAHFEAAMAVEGSVLATLSAEKLGKLIEADALVVSDEWVVFEAIKRWLVQTPAPPAEVVHRLLGHVRFPRLAKHRQVQLETDELAMQYTALIAKAYREELHGEDTPRTRARYRPGMALEFDELRVGMQVRVMDDLALVKAGCEVPAPGAEEETGWDDDMANSIGKEFVIKVIDSNDMSAFLATEDKFGMNRDYCFPFTVLTTVRPPVT</sequence>
<dbReference type="InterPro" id="IPR011333">
    <property type="entry name" value="SKP1/BTB/POZ_sf"/>
</dbReference>
<dbReference type="Pfam" id="PF07707">
    <property type="entry name" value="BACK"/>
    <property type="match status" value="1"/>
</dbReference>
<dbReference type="EMBL" id="HBEP01002965">
    <property type="protein sequence ID" value="CAD8469546.1"/>
    <property type="molecule type" value="Transcribed_RNA"/>
</dbReference>
<dbReference type="InterPro" id="IPR000210">
    <property type="entry name" value="BTB/POZ_dom"/>
</dbReference>
<dbReference type="PANTHER" id="PTHR45632">
    <property type="entry name" value="LD33804P"/>
    <property type="match status" value="1"/>
</dbReference>
<dbReference type="AlphaFoldDB" id="A0A7S0E071"/>
<dbReference type="SMART" id="SM00225">
    <property type="entry name" value="BTB"/>
    <property type="match status" value="1"/>
</dbReference>
<gene>
    <name evidence="5" type="ORF">PANT1444_LOCUS1687</name>
</gene>
<dbReference type="Gene3D" id="1.25.40.420">
    <property type="match status" value="1"/>
</dbReference>
<accession>A0A7S0E071</accession>
<keyword evidence="1" id="KW-0880">Kelch repeat</keyword>
<dbReference type="InterPro" id="IPR011705">
    <property type="entry name" value="BACK"/>
</dbReference>
<keyword evidence="2" id="KW-0677">Repeat</keyword>
<evidence type="ECO:0000256" key="2">
    <source>
        <dbReference type="ARBA" id="ARBA00022737"/>
    </source>
</evidence>
<feature type="domain" description="BTB" evidence="4">
    <location>
        <begin position="49"/>
        <end position="116"/>
    </location>
</feature>
<dbReference type="Gene3D" id="3.30.710.10">
    <property type="entry name" value="Potassium Channel Kv1.1, Chain A"/>
    <property type="match status" value="1"/>
</dbReference>
<dbReference type="PANTHER" id="PTHR45632:SF3">
    <property type="entry name" value="KELCH-LIKE PROTEIN 32"/>
    <property type="match status" value="1"/>
</dbReference>
<reference evidence="5" key="1">
    <citation type="submission" date="2021-01" db="EMBL/GenBank/DDBJ databases">
        <authorList>
            <person name="Corre E."/>
            <person name="Pelletier E."/>
            <person name="Niang G."/>
            <person name="Scheremetjew M."/>
            <person name="Finn R."/>
            <person name="Kale V."/>
            <person name="Holt S."/>
            <person name="Cochrane G."/>
            <person name="Meng A."/>
            <person name="Brown T."/>
            <person name="Cohen L."/>
        </authorList>
    </citation>
    <scope>NUCLEOTIDE SEQUENCE</scope>
    <source>
        <strain evidence="5">CCMP1374</strain>
    </source>
</reference>
<dbReference type="SUPFAM" id="SSF54695">
    <property type="entry name" value="POZ domain"/>
    <property type="match status" value="1"/>
</dbReference>
<organism evidence="5">
    <name type="scientific">Phaeocystis antarctica</name>
    <dbReference type="NCBI Taxonomy" id="33657"/>
    <lineage>
        <taxon>Eukaryota</taxon>
        <taxon>Haptista</taxon>
        <taxon>Haptophyta</taxon>
        <taxon>Prymnesiophyceae</taxon>
        <taxon>Phaeocystales</taxon>
        <taxon>Phaeocystaceae</taxon>
        <taxon>Phaeocystis</taxon>
    </lineage>
</organism>
<feature type="region of interest" description="Disordered" evidence="3">
    <location>
        <begin position="1"/>
        <end position="30"/>
    </location>
</feature>
<evidence type="ECO:0000256" key="3">
    <source>
        <dbReference type="SAM" id="MobiDB-lite"/>
    </source>
</evidence>